<accession>A0A926P4D7</accession>
<protein>
    <submittedName>
        <fullName evidence="1">Uncharacterized protein</fullName>
    </submittedName>
</protein>
<evidence type="ECO:0000313" key="1">
    <source>
        <dbReference type="EMBL" id="MBD1549725.1"/>
    </source>
</evidence>
<dbReference type="Proteomes" id="UP000598467">
    <property type="component" value="Unassembled WGS sequence"/>
</dbReference>
<name>A0A926P4D7_9HYPH</name>
<sequence>MRSLTANCTGERPDEWLNRVQRALSALDLPCACQDKVDRTILALEEWETKKVRHRLISDILADFSRLKTGLTYLGELQQLGRQPVPAEVLKDHAESLKFLADTADRCARHLDALARVDGKGSCP</sequence>
<dbReference type="RefSeq" id="WP_190294406.1">
    <property type="nucleotide sequence ID" value="NZ_JABFCZ010000057.1"/>
</dbReference>
<dbReference type="AlphaFoldDB" id="A0A926P4D7"/>
<gene>
    <name evidence="1" type="ORF">HK439_26025</name>
</gene>
<proteinExistence type="predicted"/>
<evidence type="ECO:0000313" key="2">
    <source>
        <dbReference type="Proteomes" id="UP000598467"/>
    </source>
</evidence>
<comment type="caution">
    <text evidence="1">The sequence shown here is derived from an EMBL/GenBank/DDBJ whole genome shotgun (WGS) entry which is preliminary data.</text>
</comment>
<organism evidence="1 2">
    <name type="scientific">Roseibium aggregatum</name>
    <dbReference type="NCBI Taxonomy" id="187304"/>
    <lineage>
        <taxon>Bacteria</taxon>
        <taxon>Pseudomonadati</taxon>
        <taxon>Pseudomonadota</taxon>
        <taxon>Alphaproteobacteria</taxon>
        <taxon>Hyphomicrobiales</taxon>
        <taxon>Stappiaceae</taxon>
        <taxon>Roseibium</taxon>
    </lineage>
</organism>
<reference evidence="1" key="1">
    <citation type="submission" date="2020-05" db="EMBL/GenBank/DDBJ databases">
        <title>Identification of trans-AT polyketide cluster in two marine bacteria, producers of a novel glutaramide-containing polyketide sesbanimide D and analogs.</title>
        <authorList>
            <person name="Kacar D."/>
            <person name="Rodriguez P."/>
            <person name="Canedo L."/>
            <person name="Gonzalez E."/>
            <person name="Galan B."/>
            <person name="De La Calle F."/>
            <person name="Garcia J.L."/>
        </authorList>
    </citation>
    <scope>NUCLEOTIDE SEQUENCE</scope>
    <source>
        <strain evidence="1">PHM038</strain>
    </source>
</reference>
<dbReference type="EMBL" id="JABFCZ010000057">
    <property type="protein sequence ID" value="MBD1549725.1"/>
    <property type="molecule type" value="Genomic_DNA"/>
</dbReference>